<keyword evidence="2" id="KW-1185">Reference proteome</keyword>
<protein>
    <submittedName>
        <fullName evidence="1">Uncharacterized protein</fullName>
    </submittedName>
</protein>
<accession>A0A370K6B8</accession>
<evidence type="ECO:0000313" key="2">
    <source>
        <dbReference type="Proteomes" id="UP000254711"/>
    </source>
</evidence>
<dbReference type="Proteomes" id="UP000254711">
    <property type="component" value="Unassembled WGS sequence"/>
</dbReference>
<dbReference type="AlphaFoldDB" id="A0A370K6B8"/>
<comment type="caution">
    <text evidence="1">The sequence shown here is derived from an EMBL/GenBank/DDBJ whole genome shotgun (WGS) entry which is preliminary data.</text>
</comment>
<proteinExistence type="predicted"/>
<gene>
    <name evidence="1" type="ORF">DVT68_13935</name>
</gene>
<sequence>MRIVTRLIVMTRGHQLGRQLHDIERSIRALPKRSRARLGTMALREIGQASRAEFPHLYGTPPEERYLPWGQGTDIGFARARSDNAEVAMRGIALWLAVAYHETKDTPHQNLKVHHRGLMRLLRELKEDHRTDPSQKWAPQATAAA</sequence>
<reference evidence="1 2" key="1">
    <citation type="submission" date="2018-07" db="EMBL/GenBank/DDBJ databases">
        <title>Dyella solisilvae sp. nov., isolated from the pine and broad-leaved mixed forest soil.</title>
        <authorList>
            <person name="Gao Z."/>
            <person name="Qiu L."/>
        </authorList>
    </citation>
    <scope>NUCLEOTIDE SEQUENCE [LARGE SCALE GENOMIC DNA]</scope>
    <source>
        <strain evidence="1 2">DHG54</strain>
    </source>
</reference>
<dbReference type="EMBL" id="QQSY01000003">
    <property type="protein sequence ID" value="RDI98173.1"/>
    <property type="molecule type" value="Genomic_DNA"/>
</dbReference>
<organism evidence="1 2">
    <name type="scientific">Dyella solisilvae</name>
    <dbReference type="NCBI Taxonomy" id="1920168"/>
    <lineage>
        <taxon>Bacteria</taxon>
        <taxon>Pseudomonadati</taxon>
        <taxon>Pseudomonadota</taxon>
        <taxon>Gammaproteobacteria</taxon>
        <taxon>Lysobacterales</taxon>
        <taxon>Rhodanobacteraceae</taxon>
        <taxon>Dyella</taxon>
    </lineage>
</organism>
<name>A0A370K6B8_9GAMM</name>
<dbReference type="RefSeq" id="WP_114825691.1">
    <property type="nucleotide sequence ID" value="NZ_QQSY01000003.1"/>
</dbReference>
<evidence type="ECO:0000313" key="1">
    <source>
        <dbReference type="EMBL" id="RDI98173.1"/>
    </source>
</evidence>
<dbReference type="OrthoDB" id="5966395at2"/>